<dbReference type="RefSeq" id="WP_170857819.1">
    <property type="nucleotide sequence ID" value="NZ_FRCJ01000002.1"/>
</dbReference>
<name>A0A1M7FPA0_XYLRU</name>
<protein>
    <submittedName>
        <fullName evidence="1">Uncharacterized protein</fullName>
    </submittedName>
</protein>
<dbReference type="AlphaFoldDB" id="A0A1M7FPA0"/>
<reference evidence="1 2" key="1">
    <citation type="submission" date="2016-11" db="EMBL/GenBank/DDBJ databases">
        <authorList>
            <person name="Jaros S."/>
            <person name="Januszkiewicz K."/>
            <person name="Wedrychowicz H."/>
        </authorList>
    </citation>
    <scope>NUCLEOTIDE SEQUENCE [LARGE SCALE GENOMIC DNA]</scope>
    <source>
        <strain evidence="1 2">BPI-34</strain>
    </source>
</reference>
<sequence>MQETANKQKRMTLKTLHEMLNGMSVELAEKVHLLFMANYIDYSDYEFRW</sequence>
<dbReference type="Proteomes" id="UP000184280">
    <property type="component" value="Unassembled WGS sequence"/>
</dbReference>
<accession>A0A1M7FPA0</accession>
<gene>
    <name evidence="1" type="ORF">SAMN04488494_1222</name>
</gene>
<proteinExistence type="predicted"/>
<dbReference type="EMBL" id="FRCJ01000002">
    <property type="protein sequence ID" value="SHM05853.1"/>
    <property type="molecule type" value="Genomic_DNA"/>
</dbReference>
<organism evidence="1 2">
    <name type="scientific">Xylanibacter ruminicola</name>
    <name type="common">Prevotella ruminicola</name>
    <dbReference type="NCBI Taxonomy" id="839"/>
    <lineage>
        <taxon>Bacteria</taxon>
        <taxon>Pseudomonadati</taxon>
        <taxon>Bacteroidota</taxon>
        <taxon>Bacteroidia</taxon>
        <taxon>Bacteroidales</taxon>
        <taxon>Prevotellaceae</taxon>
        <taxon>Xylanibacter</taxon>
    </lineage>
</organism>
<evidence type="ECO:0000313" key="1">
    <source>
        <dbReference type="EMBL" id="SHM05853.1"/>
    </source>
</evidence>
<evidence type="ECO:0000313" key="2">
    <source>
        <dbReference type="Proteomes" id="UP000184280"/>
    </source>
</evidence>